<dbReference type="PANTHER" id="PTHR28026">
    <property type="entry name" value="DUF962 DOMAIN PROTEIN (AFU_ORTHOLOGUE AFUA_8G05310)"/>
    <property type="match status" value="1"/>
</dbReference>
<dbReference type="Pfam" id="PF06127">
    <property type="entry name" value="Mpo1-like"/>
    <property type="match status" value="1"/>
</dbReference>
<reference evidence="3" key="1">
    <citation type="journal article" date="2019" name="Int. J. Syst. Evol. Microbiol.">
        <title>The Global Catalogue of Microorganisms (GCM) 10K type strain sequencing project: providing services to taxonomists for standard genome sequencing and annotation.</title>
        <authorList>
            <consortium name="The Broad Institute Genomics Platform"/>
            <consortium name="The Broad Institute Genome Sequencing Center for Infectious Disease"/>
            <person name="Wu L."/>
            <person name="Ma J."/>
        </authorList>
    </citation>
    <scope>NUCLEOTIDE SEQUENCE [LARGE SCALE GENOMIC DNA]</scope>
    <source>
        <strain evidence="3">KCTC 12861</strain>
    </source>
</reference>
<dbReference type="InterPro" id="IPR009305">
    <property type="entry name" value="Mpo1-like"/>
</dbReference>
<evidence type="ECO:0000313" key="2">
    <source>
        <dbReference type="EMBL" id="GHB21606.1"/>
    </source>
</evidence>
<keyword evidence="1" id="KW-1133">Transmembrane helix</keyword>
<keyword evidence="1" id="KW-0472">Membrane</keyword>
<gene>
    <name evidence="2" type="ORF">GCM10007094_07120</name>
</gene>
<evidence type="ECO:0000256" key="1">
    <source>
        <dbReference type="SAM" id="Phobius"/>
    </source>
</evidence>
<protein>
    <recommendedName>
        <fullName evidence="4">PRS2 protein</fullName>
    </recommendedName>
</protein>
<organism evidence="2 3">
    <name type="scientific">Pseudovibrio japonicus</name>
    <dbReference type="NCBI Taxonomy" id="366534"/>
    <lineage>
        <taxon>Bacteria</taxon>
        <taxon>Pseudomonadati</taxon>
        <taxon>Pseudomonadota</taxon>
        <taxon>Alphaproteobacteria</taxon>
        <taxon>Hyphomicrobiales</taxon>
        <taxon>Stappiaceae</taxon>
        <taxon>Pseudovibrio</taxon>
    </lineage>
</organism>
<accession>A0ABQ3DZS3</accession>
<feature type="transmembrane region" description="Helical" evidence="1">
    <location>
        <begin position="113"/>
        <end position="131"/>
    </location>
</feature>
<dbReference type="EMBL" id="BMXE01000001">
    <property type="protein sequence ID" value="GHB21606.1"/>
    <property type="molecule type" value="Genomic_DNA"/>
</dbReference>
<keyword evidence="3" id="KW-1185">Reference proteome</keyword>
<dbReference type="PANTHER" id="PTHR28026:SF9">
    <property type="entry name" value="2-HYDROXY-PALMITIC ACID DIOXYGENASE MPO1"/>
    <property type="match status" value="1"/>
</dbReference>
<dbReference type="RefSeq" id="WP_189435357.1">
    <property type="nucleotide sequence ID" value="NZ_BMXE01000001.1"/>
</dbReference>
<proteinExistence type="predicted"/>
<evidence type="ECO:0000313" key="3">
    <source>
        <dbReference type="Proteomes" id="UP000637980"/>
    </source>
</evidence>
<feature type="transmembrane region" description="Helical" evidence="1">
    <location>
        <begin position="83"/>
        <end position="101"/>
    </location>
</feature>
<comment type="caution">
    <text evidence="2">The sequence shown here is derived from an EMBL/GenBank/DDBJ whole genome shotgun (WGS) entry which is preliminary data.</text>
</comment>
<feature type="transmembrane region" description="Helical" evidence="1">
    <location>
        <begin position="137"/>
        <end position="157"/>
    </location>
</feature>
<sequence length="164" mass="18428">MSLSEATGRRIDRLLGEYGESHQDHKNKAIHWICVPVISWTVTALLWSIPTPIVFSSISPLLNWCTIGLGLAVLYYLSLSFTLAIGMAVASALLVWINMTYEQFGLGIPLWQTALAVFVIAWVGQFIGHYIEGKKPSFFKDLQFLLVGPAWILHFIYKKVGIPY</sequence>
<feature type="transmembrane region" description="Helical" evidence="1">
    <location>
        <begin position="29"/>
        <end position="49"/>
    </location>
</feature>
<dbReference type="Proteomes" id="UP000637980">
    <property type="component" value="Unassembled WGS sequence"/>
</dbReference>
<name>A0ABQ3DZS3_9HYPH</name>
<evidence type="ECO:0008006" key="4">
    <source>
        <dbReference type="Google" id="ProtNLM"/>
    </source>
</evidence>
<keyword evidence="1" id="KW-0812">Transmembrane</keyword>